<evidence type="ECO:0000313" key="5">
    <source>
        <dbReference type="EMBL" id="ACL72579.1"/>
    </source>
</evidence>
<gene>
    <name evidence="5" type="ordered locus">Tgr7_1495</name>
</gene>
<dbReference type="SMART" id="SM00382">
    <property type="entry name" value="AAA"/>
    <property type="match status" value="1"/>
</dbReference>
<dbReference type="SUPFAM" id="SSF52540">
    <property type="entry name" value="P-loop containing nucleoside triphosphate hydrolases"/>
    <property type="match status" value="1"/>
</dbReference>
<reference evidence="5 6" key="1">
    <citation type="journal article" date="2011" name="Stand. Genomic Sci.">
        <title>Complete genome sequence of 'Thioalkalivibrio sulfidophilus' HL-EbGr7.</title>
        <authorList>
            <person name="Muyzer G."/>
            <person name="Sorokin D.Y."/>
            <person name="Mavromatis K."/>
            <person name="Lapidus A."/>
            <person name="Clum A."/>
            <person name="Ivanova N."/>
            <person name="Pati A."/>
            <person name="d'Haeseleer P."/>
            <person name="Woyke T."/>
            <person name="Kyrpides N.C."/>
        </authorList>
    </citation>
    <scope>NUCLEOTIDE SEQUENCE [LARGE SCALE GENOMIC DNA]</scope>
    <source>
        <strain evidence="5 6">HL-EbGR7</strain>
    </source>
</reference>
<proteinExistence type="predicted"/>
<dbReference type="InterPro" id="IPR003593">
    <property type="entry name" value="AAA+_ATPase"/>
</dbReference>
<dbReference type="Gene3D" id="3.40.50.300">
    <property type="entry name" value="P-loop containing nucleotide triphosphate hydrolases"/>
    <property type="match status" value="1"/>
</dbReference>
<dbReference type="eggNOG" id="COG1127">
    <property type="taxonomic scope" value="Bacteria"/>
</dbReference>
<keyword evidence="3" id="KW-0067">ATP-binding</keyword>
<dbReference type="STRING" id="396588.Tgr7_1495"/>
<dbReference type="InterPro" id="IPR003439">
    <property type="entry name" value="ABC_transporter-like_ATP-bd"/>
</dbReference>
<dbReference type="GO" id="GO:0016887">
    <property type="term" value="F:ATP hydrolysis activity"/>
    <property type="evidence" value="ECO:0007669"/>
    <property type="project" value="InterPro"/>
</dbReference>
<dbReference type="HOGENOM" id="CLU_000604_1_22_6"/>
<evidence type="ECO:0000256" key="3">
    <source>
        <dbReference type="ARBA" id="ARBA00022840"/>
    </source>
</evidence>
<dbReference type="RefSeq" id="WP_012638062.1">
    <property type="nucleotide sequence ID" value="NC_011901.1"/>
</dbReference>
<dbReference type="InterPro" id="IPR017871">
    <property type="entry name" value="ABC_transporter-like_CS"/>
</dbReference>
<evidence type="ECO:0000259" key="4">
    <source>
        <dbReference type="PROSITE" id="PS50893"/>
    </source>
</evidence>
<dbReference type="PROSITE" id="PS50893">
    <property type="entry name" value="ABC_TRANSPORTER_2"/>
    <property type="match status" value="1"/>
</dbReference>
<accession>B8GRM5</accession>
<feature type="domain" description="ABC transporter" evidence="4">
    <location>
        <begin position="21"/>
        <end position="259"/>
    </location>
</feature>
<sequence length="267" mass="28507">MTEVASDKQTSSSGDASRALIQVSDLTLGFDGVALLENLNFQVNRGEVFVILGGSGSGKSTLLKHMIGLYAPMSGQILIDGQDIAHAEGEARMALLRKIGVAFQSGALFGSMTLLENVCLPLESHTGLDRSARELVARMKLRLVGLTGSEHLLPSALSGGMQKRAAIARAMALDPMILFLDEPSAGLDPITAADLDQLILRLASTLGMTFVVVTHELASIDTIADRVIMLDRESRGIIAEGAPATLRAQSEHPWVRRFFNREATEAA</sequence>
<dbReference type="InterPro" id="IPR027417">
    <property type="entry name" value="P-loop_NTPase"/>
</dbReference>
<evidence type="ECO:0000256" key="2">
    <source>
        <dbReference type="ARBA" id="ARBA00022741"/>
    </source>
</evidence>
<keyword evidence="6" id="KW-1185">Reference proteome</keyword>
<dbReference type="PANTHER" id="PTHR43023:SF3">
    <property type="entry name" value="PROTEIN TRIGALACTOSYLDIACYLGLYCEROL 3, CHLOROPLASTIC"/>
    <property type="match status" value="1"/>
</dbReference>
<keyword evidence="2" id="KW-0547">Nucleotide-binding</keyword>
<dbReference type="KEGG" id="tgr:Tgr7_1495"/>
<dbReference type="PROSITE" id="PS00211">
    <property type="entry name" value="ABC_TRANSPORTER_1"/>
    <property type="match status" value="1"/>
</dbReference>
<dbReference type="Proteomes" id="UP000002383">
    <property type="component" value="Chromosome"/>
</dbReference>
<protein>
    <submittedName>
        <fullName evidence="5">ABC transporter related</fullName>
    </submittedName>
</protein>
<keyword evidence="1" id="KW-0813">Transport</keyword>
<evidence type="ECO:0000313" key="6">
    <source>
        <dbReference type="Proteomes" id="UP000002383"/>
    </source>
</evidence>
<dbReference type="AlphaFoldDB" id="B8GRM5"/>
<dbReference type="EMBL" id="CP001339">
    <property type="protein sequence ID" value="ACL72579.1"/>
    <property type="molecule type" value="Genomic_DNA"/>
</dbReference>
<evidence type="ECO:0000256" key="1">
    <source>
        <dbReference type="ARBA" id="ARBA00022448"/>
    </source>
</evidence>
<organism evidence="5 6">
    <name type="scientific">Thioalkalivibrio sulfidiphilus (strain HL-EbGR7)</name>
    <dbReference type="NCBI Taxonomy" id="396588"/>
    <lineage>
        <taxon>Bacteria</taxon>
        <taxon>Pseudomonadati</taxon>
        <taxon>Pseudomonadota</taxon>
        <taxon>Gammaproteobacteria</taxon>
        <taxon>Chromatiales</taxon>
        <taxon>Ectothiorhodospiraceae</taxon>
        <taxon>Thioalkalivibrio</taxon>
    </lineage>
</organism>
<dbReference type="GO" id="GO:0005524">
    <property type="term" value="F:ATP binding"/>
    <property type="evidence" value="ECO:0007669"/>
    <property type="project" value="UniProtKB-KW"/>
</dbReference>
<dbReference type="OrthoDB" id="9802264at2"/>
<dbReference type="PANTHER" id="PTHR43023">
    <property type="entry name" value="PROTEIN TRIGALACTOSYLDIACYLGLYCEROL 3, CHLOROPLASTIC"/>
    <property type="match status" value="1"/>
</dbReference>
<dbReference type="Pfam" id="PF00005">
    <property type="entry name" value="ABC_tran"/>
    <property type="match status" value="1"/>
</dbReference>
<name>B8GRM5_THISH</name>